<dbReference type="Proteomes" id="UP000505210">
    <property type="component" value="Chromosome"/>
</dbReference>
<keyword evidence="2" id="KW-0812">Transmembrane</keyword>
<keyword evidence="3" id="KW-0645">Protease</keyword>
<gene>
    <name evidence="3" type="ORF">HPC62_15110</name>
</gene>
<keyword evidence="2" id="KW-1133">Transmembrane helix</keyword>
<protein>
    <submittedName>
        <fullName evidence="3">Carboxypeptidase regulatory-like domain-containing protein</fullName>
    </submittedName>
</protein>
<dbReference type="KEGG" id="theu:HPC62_15110"/>
<keyword evidence="3" id="KW-0378">Hydrolase</keyword>
<feature type="transmembrane region" description="Helical" evidence="2">
    <location>
        <begin position="147"/>
        <end position="165"/>
    </location>
</feature>
<feature type="region of interest" description="Disordered" evidence="1">
    <location>
        <begin position="98"/>
        <end position="137"/>
    </location>
</feature>
<organism evidence="3 4">
    <name type="scientific">Thermoleptolyngbya sichuanensis A183</name>
    <dbReference type="NCBI Taxonomy" id="2737172"/>
    <lineage>
        <taxon>Bacteria</taxon>
        <taxon>Bacillati</taxon>
        <taxon>Cyanobacteriota</taxon>
        <taxon>Cyanophyceae</taxon>
        <taxon>Oculatellales</taxon>
        <taxon>Oculatellaceae</taxon>
        <taxon>Thermoleptolyngbya</taxon>
        <taxon>Thermoleptolyngbya sichuanensis</taxon>
    </lineage>
</organism>
<evidence type="ECO:0000313" key="3">
    <source>
        <dbReference type="EMBL" id="QKD84985.1"/>
    </source>
</evidence>
<dbReference type="GO" id="GO:0004180">
    <property type="term" value="F:carboxypeptidase activity"/>
    <property type="evidence" value="ECO:0007669"/>
    <property type="project" value="UniProtKB-KW"/>
</dbReference>
<keyword evidence="2" id="KW-0472">Membrane</keyword>
<reference evidence="3 4" key="1">
    <citation type="submission" date="2020-05" db="EMBL/GenBank/DDBJ databases">
        <title>Complete genome sequence of of a novel Thermoleptolyngbya strain isolated from hot springs of Ganzi, Sichuan China.</title>
        <authorList>
            <person name="Tang J."/>
            <person name="Daroch M."/>
            <person name="Li L."/>
            <person name="Waleron K."/>
            <person name="Waleron M."/>
            <person name="Waleron M."/>
        </authorList>
    </citation>
    <scope>NUCLEOTIDE SEQUENCE [LARGE SCALE GENOMIC DNA]</scope>
    <source>
        <strain evidence="3 4">PKUAC-SCTA183</strain>
    </source>
</reference>
<evidence type="ECO:0000256" key="2">
    <source>
        <dbReference type="SAM" id="Phobius"/>
    </source>
</evidence>
<dbReference type="EMBL" id="CP053661">
    <property type="protein sequence ID" value="QKD84985.1"/>
    <property type="molecule type" value="Genomic_DNA"/>
</dbReference>
<accession>A0A6M8BS06</accession>
<evidence type="ECO:0000313" key="4">
    <source>
        <dbReference type="Proteomes" id="UP000505210"/>
    </source>
</evidence>
<feature type="compositionally biased region" description="Low complexity" evidence="1">
    <location>
        <begin position="101"/>
        <end position="135"/>
    </location>
</feature>
<keyword evidence="4" id="KW-1185">Reference proteome</keyword>
<name>A0A6M8BS06_9CYAN</name>
<dbReference type="AlphaFoldDB" id="A0A6M8BS06"/>
<sequence length="175" mass="17714">MTIANLSAPAHAHGVDITYQETRAIALEARYDGGQPMSGAQVAVFSPADPQTPWLRGTADESGRFLFAPDPAQPGNWEVQVRQAGHGEILVIPVGGGAAAGAGEPASAATSSPATSSPATSSPATSSSAISPPGSRSGGGLNPIQRFVMAASVIWGCVGTALFFSRRPKAHNAHT</sequence>
<evidence type="ECO:0000256" key="1">
    <source>
        <dbReference type="SAM" id="MobiDB-lite"/>
    </source>
</evidence>
<proteinExistence type="predicted"/>
<keyword evidence="3" id="KW-0121">Carboxypeptidase</keyword>